<evidence type="ECO:0000256" key="2">
    <source>
        <dbReference type="ARBA" id="ARBA00006206"/>
    </source>
</evidence>
<dbReference type="SUPFAM" id="SSF74650">
    <property type="entry name" value="Galactose mutarotase-like"/>
    <property type="match status" value="1"/>
</dbReference>
<sequence length="306" mass="33482">MIQLSDFYGYSMYTISSDTLSVSVMSLGATVTRLAYQGRNVVVSLKTPDDYLQDTSYLGAIVGRYANRIAGGRFPLNGKTVQVEQNEGRNHLHGGSVGFHKRIWAAECLGEQAVRFTLHTPDGDAGYPGELTMHVTYRVEGSRLFLDFEGVSTKDTILAPTTHMYFNLGGTESILGTTLQINAGRWIPVDGELIPTGELRPAEGPFDFRTPHTIAQNFDHGFVLDGQDALVAEDGGVRLSLHTDYPALQLYTGEFLSGKLHPNQGFAIEPEACPDTPNHPEFGSSVLKAGETFHRSITYTFESTAK</sequence>
<evidence type="ECO:0000313" key="5">
    <source>
        <dbReference type="EMBL" id="MEQ2510998.1"/>
    </source>
</evidence>
<dbReference type="PIRSF" id="PIRSF005096">
    <property type="entry name" value="GALM"/>
    <property type="match status" value="1"/>
</dbReference>
<reference evidence="5 6" key="1">
    <citation type="submission" date="2024-03" db="EMBL/GenBank/DDBJ databases">
        <title>Human intestinal bacterial collection.</title>
        <authorList>
            <person name="Pauvert C."/>
            <person name="Hitch T.C.A."/>
            <person name="Clavel T."/>
        </authorList>
    </citation>
    <scope>NUCLEOTIDE SEQUENCE [LARGE SCALE GENOMIC DNA]</scope>
    <source>
        <strain evidence="5 6">CLA-AA-H192</strain>
    </source>
</reference>
<evidence type="ECO:0000256" key="1">
    <source>
        <dbReference type="ARBA" id="ARBA00005028"/>
    </source>
</evidence>
<comment type="caution">
    <text evidence="5">The sequence shown here is derived from an EMBL/GenBank/DDBJ whole genome shotgun (WGS) entry which is preliminary data.</text>
</comment>
<organism evidence="5 6">
    <name type="scientific">Faecousia intestinalis</name>
    <dbReference type="NCBI Taxonomy" id="3133167"/>
    <lineage>
        <taxon>Bacteria</taxon>
        <taxon>Bacillati</taxon>
        <taxon>Bacillota</taxon>
        <taxon>Clostridia</taxon>
        <taxon>Eubacteriales</taxon>
        <taxon>Oscillospiraceae</taxon>
        <taxon>Faecousia</taxon>
    </lineage>
</organism>
<dbReference type="InterPro" id="IPR008183">
    <property type="entry name" value="Aldose_1/G6P_1-epimerase"/>
</dbReference>
<dbReference type="PANTHER" id="PTHR10091:SF0">
    <property type="entry name" value="GALACTOSE MUTAROTASE"/>
    <property type="match status" value="1"/>
</dbReference>
<dbReference type="Pfam" id="PF01263">
    <property type="entry name" value="Aldose_epim"/>
    <property type="match status" value="1"/>
</dbReference>
<gene>
    <name evidence="5" type="ORF">WMO66_07025</name>
</gene>
<dbReference type="EC" id="5.1.3.-" evidence="5"/>
<dbReference type="InterPro" id="IPR011013">
    <property type="entry name" value="Gal_mutarotase_sf_dom"/>
</dbReference>
<evidence type="ECO:0000313" key="6">
    <source>
        <dbReference type="Proteomes" id="UP001491552"/>
    </source>
</evidence>
<dbReference type="PANTHER" id="PTHR10091">
    <property type="entry name" value="ALDOSE-1-EPIMERASE"/>
    <property type="match status" value="1"/>
</dbReference>
<dbReference type="Gene3D" id="2.70.98.10">
    <property type="match status" value="1"/>
</dbReference>
<evidence type="ECO:0000256" key="3">
    <source>
        <dbReference type="ARBA" id="ARBA00023235"/>
    </source>
</evidence>
<dbReference type="InterPro" id="IPR015443">
    <property type="entry name" value="Aldose_1-epimerase"/>
</dbReference>
<keyword evidence="3 5" id="KW-0413">Isomerase</keyword>
<evidence type="ECO:0000256" key="4">
    <source>
        <dbReference type="ARBA" id="ARBA00023277"/>
    </source>
</evidence>
<dbReference type="EMBL" id="JBBMFF010000205">
    <property type="protein sequence ID" value="MEQ2510998.1"/>
    <property type="molecule type" value="Genomic_DNA"/>
</dbReference>
<dbReference type="GO" id="GO:0016853">
    <property type="term" value="F:isomerase activity"/>
    <property type="evidence" value="ECO:0007669"/>
    <property type="project" value="UniProtKB-KW"/>
</dbReference>
<keyword evidence="4" id="KW-0119">Carbohydrate metabolism</keyword>
<comment type="pathway">
    <text evidence="1">Carbohydrate metabolism; hexose metabolism.</text>
</comment>
<dbReference type="RefSeq" id="WP_349135694.1">
    <property type="nucleotide sequence ID" value="NZ_JBBMFF010000205.1"/>
</dbReference>
<dbReference type="InterPro" id="IPR047215">
    <property type="entry name" value="Galactose_mutarotase-like"/>
</dbReference>
<dbReference type="InterPro" id="IPR014718">
    <property type="entry name" value="GH-type_carb-bd"/>
</dbReference>
<protein>
    <submittedName>
        <fullName evidence="5">Aldose epimerase family protein</fullName>
        <ecNumber evidence="5">5.1.3.-</ecNumber>
    </submittedName>
</protein>
<dbReference type="Proteomes" id="UP001491552">
    <property type="component" value="Unassembled WGS sequence"/>
</dbReference>
<keyword evidence="6" id="KW-1185">Reference proteome</keyword>
<dbReference type="CDD" id="cd09019">
    <property type="entry name" value="galactose_mutarotase_like"/>
    <property type="match status" value="1"/>
</dbReference>
<proteinExistence type="inferred from homology"/>
<accession>A0ABV1G6F9</accession>
<comment type="similarity">
    <text evidence="2">Belongs to the aldose epimerase family.</text>
</comment>
<name>A0ABV1G6F9_9FIRM</name>